<dbReference type="Pfam" id="PF16179">
    <property type="entry name" value="RHD_dimer"/>
    <property type="match status" value="1"/>
</dbReference>
<keyword evidence="3" id="KW-0963">Cytoplasm</keyword>
<dbReference type="SUPFAM" id="SSF49417">
    <property type="entry name" value="p53-like transcription factors"/>
    <property type="match status" value="1"/>
</dbReference>
<comment type="caution">
    <text evidence="11">The sequence shown here is derived from an EMBL/GenBank/DDBJ whole genome shotgun (WGS) entry which is preliminary data.</text>
</comment>
<feature type="domain" description="RHD" evidence="10">
    <location>
        <begin position="413"/>
        <end position="585"/>
    </location>
</feature>
<comment type="subcellular location">
    <subcellularLocation>
        <location evidence="2">Cytoplasm</location>
    </subcellularLocation>
    <subcellularLocation>
        <location evidence="1">Nucleus</location>
    </subcellularLocation>
</comment>
<dbReference type="InterPro" id="IPR008366">
    <property type="entry name" value="NFAT"/>
</dbReference>
<evidence type="ECO:0000256" key="7">
    <source>
        <dbReference type="ARBA" id="ARBA00023163"/>
    </source>
</evidence>
<organism evidence="11 12">
    <name type="scientific">Ramazzottius varieornatus</name>
    <name type="common">Water bear</name>
    <name type="synonym">Tardigrade</name>
    <dbReference type="NCBI Taxonomy" id="947166"/>
    <lineage>
        <taxon>Eukaryota</taxon>
        <taxon>Metazoa</taxon>
        <taxon>Ecdysozoa</taxon>
        <taxon>Tardigrada</taxon>
        <taxon>Eutardigrada</taxon>
        <taxon>Parachela</taxon>
        <taxon>Hypsibioidea</taxon>
        <taxon>Ramazzottiidae</taxon>
        <taxon>Ramazzottius</taxon>
    </lineage>
</organism>
<dbReference type="GO" id="GO:0000981">
    <property type="term" value="F:DNA-binding transcription factor activity, RNA polymerase II-specific"/>
    <property type="evidence" value="ECO:0007669"/>
    <property type="project" value="TreeGrafter"/>
</dbReference>
<evidence type="ECO:0000256" key="1">
    <source>
        <dbReference type="ARBA" id="ARBA00004123"/>
    </source>
</evidence>
<feature type="compositionally biased region" description="Low complexity" evidence="9">
    <location>
        <begin position="711"/>
        <end position="725"/>
    </location>
</feature>
<keyword evidence="5" id="KW-0805">Transcription regulation</keyword>
<evidence type="ECO:0000256" key="4">
    <source>
        <dbReference type="ARBA" id="ARBA00022553"/>
    </source>
</evidence>
<feature type="region of interest" description="Disordered" evidence="9">
    <location>
        <begin position="694"/>
        <end position="727"/>
    </location>
</feature>
<feature type="compositionally biased region" description="Polar residues" evidence="9">
    <location>
        <begin position="356"/>
        <end position="365"/>
    </location>
</feature>
<dbReference type="Proteomes" id="UP000186922">
    <property type="component" value="Unassembled WGS sequence"/>
</dbReference>
<keyword evidence="12" id="KW-1185">Reference proteome</keyword>
<evidence type="ECO:0000256" key="6">
    <source>
        <dbReference type="ARBA" id="ARBA00023125"/>
    </source>
</evidence>
<protein>
    <recommendedName>
        <fullName evidence="10">RHD domain-containing protein</fullName>
    </recommendedName>
</protein>
<feature type="compositionally biased region" description="Polar residues" evidence="9">
    <location>
        <begin position="245"/>
        <end position="260"/>
    </location>
</feature>
<proteinExistence type="predicted"/>
<dbReference type="InterPro" id="IPR013783">
    <property type="entry name" value="Ig-like_fold"/>
</dbReference>
<evidence type="ECO:0000256" key="5">
    <source>
        <dbReference type="ARBA" id="ARBA00023015"/>
    </source>
</evidence>
<dbReference type="Gene3D" id="2.60.40.10">
    <property type="entry name" value="Immunoglobulins"/>
    <property type="match status" value="1"/>
</dbReference>
<dbReference type="InterPro" id="IPR011539">
    <property type="entry name" value="RHD_DNA_bind_dom"/>
</dbReference>
<accession>A0A1D1VZX3</accession>
<evidence type="ECO:0000256" key="9">
    <source>
        <dbReference type="SAM" id="MobiDB-lite"/>
    </source>
</evidence>
<evidence type="ECO:0000256" key="3">
    <source>
        <dbReference type="ARBA" id="ARBA00022490"/>
    </source>
</evidence>
<reference evidence="11 12" key="1">
    <citation type="journal article" date="2016" name="Nat. Commun.">
        <title>Extremotolerant tardigrade genome and improved radiotolerance of human cultured cells by tardigrade-unique protein.</title>
        <authorList>
            <person name="Hashimoto T."/>
            <person name="Horikawa D.D."/>
            <person name="Saito Y."/>
            <person name="Kuwahara H."/>
            <person name="Kozuka-Hata H."/>
            <person name="Shin-I T."/>
            <person name="Minakuchi Y."/>
            <person name="Ohishi K."/>
            <person name="Motoyama A."/>
            <person name="Aizu T."/>
            <person name="Enomoto A."/>
            <person name="Kondo K."/>
            <person name="Tanaka S."/>
            <person name="Hara Y."/>
            <person name="Koshikawa S."/>
            <person name="Sagara H."/>
            <person name="Miura T."/>
            <person name="Yokobori S."/>
            <person name="Miyagawa K."/>
            <person name="Suzuki Y."/>
            <person name="Kubo T."/>
            <person name="Oyama M."/>
            <person name="Kohara Y."/>
            <person name="Fujiyama A."/>
            <person name="Arakawa K."/>
            <person name="Katayama T."/>
            <person name="Toyoda A."/>
            <person name="Kunieda T."/>
        </authorList>
    </citation>
    <scope>NUCLEOTIDE SEQUENCE [LARGE SCALE GENOMIC DNA]</scope>
    <source>
        <strain evidence="11 12">YOKOZUNA-1</strain>
    </source>
</reference>
<dbReference type="InterPro" id="IPR032397">
    <property type="entry name" value="RHD_dimer"/>
</dbReference>
<dbReference type="InterPro" id="IPR008967">
    <property type="entry name" value="p53-like_TF_DNA-bd_sf"/>
</dbReference>
<dbReference type="Pfam" id="PF00554">
    <property type="entry name" value="RHD_DNA_bind"/>
    <property type="match status" value="1"/>
</dbReference>
<dbReference type="GO" id="GO:0005737">
    <property type="term" value="C:cytoplasm"/>
    <property type="evidence" value="ECO:0007669"/>
    <property type="project" value="UniProtKB-SubCell"/>
</dbReference>
<feature type="compositionally biased region" description="Polar residues" evidence="9">
    <location>
        <begin position="380"/>
        <end position="407"/>
    </location>
</feature>
<feature type="region of interest" description="Disordered" evidence="9">
    <location>
        <begin position="346"/>
        <end position="409"/>
    </location>
</feature>
<dbReference type="AlphaFoldDB" id="A0A1D1VZX3"/>
<dbReference type="GO" id="GO:0005634">
    <property type="term" value="C:nucleus"/>
    <property type="evidence" value="ECO:0007669"/>
    <property type="project" value="UniProtKB-SubCell"/>
</dbReference>
<gene>
    <name evidence="11" type="primary">RvY_14848-1</name>
    <name evidence="11" type="synonym">RvY_14848.1</name>
    <name evidence="11" type="ORF">RvY_14848</name>
</gene>
<dbReference type="GO" id="GO:0005667">
    <property type="term" value="C:transcription regulator complex"/>
    <property type="evidence" value="ECO:0007669"/>
    <property type="project" value="TreeGrafter"/>
</dbReference>
<dbReference type="PANTHER" id="PTHR12533">
    <property type="entry name" value="NFAT"/>
    <property type="match status" value="1"/>
</dbReference>
<dbReference type="PANTHER" id="PTHR12533:SF7">
    <property type="entry name" value="NFAT NUCLEAR FACTOR, ISOFORM B"/>
    <property type="match status" value="1"/>
</dbReference>
<dbReference type="EMBL" id="BDGG01000011">
    <property type="protein sequence ID" value="GAV04584.1"/>
    <property type="molecule type" value="Genomic_DNA"/>
</dbReference>
<keyword evidence="7" id="KW-0804">Transcription</keyword>
<feature type="compositionally biased region" description="Basic and acidic residues" evidence="9">
    <location>
        <begin position="701"/>
        <end position="710"/>
    </location>
</feature>
<feature type="compositionally biased region" description="Low complexity" evidence="9">
    <location>
        <begin position="213"/>
        <end position="231"/>
    </location>
</feature>
<dbReference type="Gene3D" id="2.60.40.340">
    <property type="entry name" value="Rel homology domain (RHD), DNA-binding domain"/>
    <property type="match status" value="1"/>
</dbReference>
<evidence type="ECO:0000259" key="10">
    <source>
        <dbReference type="PROSITE" id="PS50254"/>
    </source>
</evidence>
<evidence type="ECO:0000256" key="2">
    <source>
        <dbReference type="ARBA" id="ARBA00004496"/>
    </source>
</evidence>
<evidence type="ECO:0000313" key="12">
    <source>
        <dbReference type="Proteomes" id="UP000186922"/>
    </source>
</evidence>
<dbReference type="InterPro" id="IPR014756">
    <property type="entry name" value="Ig_E-set"/>
</dbReference>
<keyword evidence="4" id="KW-0597">Phosphoprotein</keyword>
<evidence type="ECO:0000256" key="8">
    <source>
        <dbReference type="ARBA" id="ARBA00023242"/>
    </source>
</evidence>
<dbReference type="SUPFAM" id="SSF81296">
    <property type="entry name" value="E set domains"/>
    <property type="match status" value="1"/>
</dbReference>
<dbReference type="InterPro" id="IPR002909">
    <property type="entry name" value="IPT_dom"/>
</dbReference>
<dbReference type="SMART" id="SM00429">
    <property type="entry name" value="IPT"/>
    <property type="match status" value="1"/>
</dbReference>
<keyword evidence="6" id="KW-0238">DNA-binding</keyword>
<evidence type="ECO:0000313" key="11">
    <source>
        <dbReference type="EMBL" id="GAV04584.1"/>
    </source>
</evidence>
<name>A0A1D1VZX3_RAMVA</name>
<dbReference type="PROSITE" id="PS50254">
    <property type="entry name" value="REL_2"/>
    <property type="match status" value="1"/>
</dbReference>
<dbReference type="OrthoDB" id="5346094at2759"/>
<sequence length="981" mass="106904">MSMWDDLMSSLNNAENPSAQVMVRSHQQNGHGGSHHPALAPSHLSLKLSPRSSSFPSNLSSTSPPYFYDNISPSTPNAPSFPIPSSSTTPFVPSEYPPHPAFLDFAHNTPLKQRMSLPHSSPNYPYPLPQVASSKSIKQEEHYYHFQDSDHLSPTSFQQARVFNWADMNGKDSTSHTSGNASPFPNIERLDQEAFSPDQLRSLLQAINDGSISLPTSPLMTPSTTSSTRPTPRSRHFTTGGLTAGTVSPLPTTSRKPQLASTSSSRSSEENKQVKPPPGPPEHKKRRYTLPDSLRAYQRSLEDDTLDGQVNQLASNRQNSVSVTSKGKPPLTIVKRQFPKIEDVESDVSDYGNEGGPSNTSSSVAGDQDSEMQVDKSSKRTSGPSVPRNRAQNAASHPSTSHPSVDTHSCKVGGVELAIVRQPESHHRARYQKEGSRGCIKDRTGSSCPSIQLKGYNGKNLLLHAYIGTETDPIRPHPLYRVCKVGGKHSTPCREKVLDDGITCLEMDMTREKDYTLNIDCLGILKLRNADFDPTVVDSEEMTKRRKRSPKVRLVMRCPDVQLADGSTKTLQVISSPISCTPSPGVPEIHFISHNSCPASGDMDVVVIGRNFVKDDSRLFIAEKNNAGLNHSDSGEGENVNTPSAWEQELNLLQEHFSPVHLVGTIPPYCDKEITEPVEVLVFVRNKGGKTSEGFPFRYTPVERGEEARQSRSPSTTKSRPSVSTAPSALLELVEPHSSEEPMNVAADGDALPAVTAVSQPVPIQPRPQSEQAVYSLQEPLIVTTPSSMTSQAVEGGQMQYCIQLPGIVQPIIITIPQSPLQEQSVVGQPTIGVQSVMPPPAYNTLPVSNQAAYNQQQLPLMGNPQDVQPYQTAQQYPPNKVELLDTVVASSSMMRPETSNVNPSAVGPRDEDLFDELLKEILGPDSDMSEMMALMQQEGYLAAAGGGTNPNRNVNPADALNSFLTMNISKQRQHNPDGSL</sequence>
<keyword evidence="8" id="KW-0539">Nucleus</keyword>
<dbReference type="GO" id="GO:0000978">
    <property type="term" value="F:RNA polymerase II cis-regulatory region sequence-specific DNA binding"/>
    <property type="evidence" value="ECO:0007669"/>
    <property type="project" value="TreeGrafter"/>
</dbReference>
<feature type="region of interest" description="Disordered" evidence="9">
    <location>
        <begin position="211"/>
        <end position="289"/>
    </location>
</feature>
<dbReference type="InterPro" id="IPR037059">
    <property type="entry name" value="RHD_DNA_bind_dom_sf"/>
</dbReference>